<reference evidence="1" key="1">
    <citation type="submission" date="2022-04" db="EMBL/GenBank/DDBJ databases">
        <title>Carnegiea gigantea Genome sequencing and assembly v2.</title>
        <authorList>
            <person name="Copetti D."/>
            <person name="Sanderson M.J."/>
            <person name="Burquez A."/>
            <person name="Wojciechowski M.F."/>
        </authorList>
    </citation>
    <scope>NUCLEOTIDE SEQUENCE</scope>
    <source>
        <strain evidence="1">SGP5-SGP5p</strain>
        <tissue evidence="1">Aerial part</tissue>
    </source>
</reference>
<protein>
    <submittedName>
        <fullName evidence="1">Uncharacterized protein</fullName>
    </submittedName>
</protein>
<sequence>MANSRDQSPIETNFKKACYERPDHSDDSNVGTIIGFEDLPIMNLDTWTKQGTLNRQDAPMEKIKVPLYEAPFATVEHPDVVEDLVEENILKGVEVIIGIISNHGFEEEEQIHKMREDLTIQQKSLIEAESKLKSSLDLKKREAEQDLEKGKDHLKILIGSVISFNNV</sequence>
<name>A0A9Q1JKQ7_9CARY</name>
<dbReference type="EMBL" id="JAKOGI010001206">
    <property type="protein sequence ID" value="KAJ8426979.1"/>
    <property type="molecule type" value="Genomic_DNA"/>
</dbReference>
<proteinExistence type="predicted"/>
<comment type="caution">
    <text evidence="1">The sequence shown here is derived from an EMBL/GenBank/DDBJ whole genome shotgun (WGS) entry which is preliminary data.</text>
</comment>
<evidence type="ECO:0000313" key="1">
    <source>
        <dbReference type="EMBL" id="KAJ8426979.1"/>
    </source>
</evidence>
<organism evidence="1 2">
    <name type="scientific">Carnegiea gigantea</name>
    <dbReference type="NCBI Taxonomy" id="171969"/>
    <lineage>
        <taxon>Eukaryota</taxon>
        <taxon>Viridiplantae</taxon>
        <taxon>Streptophyta</taxon>
        <taxon>Embryophyta</taxon>
        <taxon>Tracheophyta</taxon>
        <taxon>Spermatophyta</taxon>
        <taxon>Magnoliopsida</taxon>
        <taxon>eudicotyledons</taxon>
        <taxon>Gunneridae</taxon>
        <taxon>Pentapetalae</taxon>
        <taxon>Caryophyllales</taxon>
        <taxon>Cactineae</taxon>
        <taxon>Cactaceae</taxon>
        <taxon>Cactoideae</taxon>
        <taxon>Echinocereeae</taxon>
        <taxon>Carnegiea</taxon>
    </lineage>
</organism>
<dbReference type="Proteomes" id="UP001153076">
    <property type="component" value="Unassembled WGS sequence"/>
</dbReference>
<gene>
    <name evidence="1" type="ORF">Cgig2_033927</name>
</gene>
<accession>A0A9Q1JKQ7</accession>
<dbReference type="AlphaFoldDB" id="A0A9Q1JKQ7"/>
<evidence type="ECO:0000313" key="2">
    <source>
        <dbReference type="Proteomes" id="UP001153076"/>
    </source>
</evidence>
<keyword evidence="2" id="KW-1185">Reference proteome</keyword>